<dbReference type="WBParaSite" id="ASIM_0000255801-mRNA-1">
    <property type="protein sequence ID" value="ASIM_0000255801-mRNA-1"/>
    <property type="gene ID" value="ASIM_0000255801"/>
</dbReference>
<accession>A0A0M3J4T5</accession>
<dbReference type="InterPro" id="IPR003677">
    <property type="entry name" value="ANIS5_cation-bd"/>
</dbReference>
<protein>
    <submittedName>
        <fullName evidence="3">DUF148 domain-containing protein</fullName>
    </submittedName>
</protein>
<keyword evidence="1" id="KW-0732">Signal</keyword>
<sequence>LVVLKASRLPKTMKTLIVAALFCTIGMALADDTPPPPPFLAGAPQDVVKAFFELLKKDETKTDPEIEKDLDAWVDTLGGDYKAKFETFKKEMKAKEAELAKAHEEAVAKMTPEAKKADAELSKIAEDDSLNGIQKAKKIQAIYKNRPKLRPKVSDVGNVSIHSYVRLTFEVEVKAETMN</sequence>
<proteinExistence type="predicted"/>
<dbReference type="AlphaFoldDB" id="A0A0M3J4T5"/>
<feature type="signal peptide" evidence="1">
    <location>
        <begin position="1"/>
        <end position="30"/>
    </location>
</feature>
<dbReference type="PANTHER" id="PTHR21593">
    <property type="entry name" value="PRION-LIKE- Q/N-RICH -DOMAIN-BEARING PROTEIN PROTEIN"/>
    <property type="match status" value="1"/>
</dbReference>
<reference evidence="3" key="1">
    <citation type="submission" date="2017-02" db="UniProtKB">
        <authorList>
            <consortium name="WormBaseParasite"/>
        </authorList>
    </citation>
    <scope>IDENTIFICATION</scope>
</reference>
<feature type="domain" description="SXP/RAL-2 family protein Ani s 5-like cation-binding" evidence="2">
    <location>
        <begin position="49"/>
        <end position="148"/>
    </location>
</feature>
<name>A0A0M3J4T5_ANISI</name>
<organism evidence="3">
    <name type="scientific">Anisakis simplex</name>
    <name type="common">Herring worm</name>
    <dbReference type="NCBI Taxonomy" id="6269"/>
    <lineage>
        <taxon>Eukaryota</taxon>
        <taxon>Metazoa</taxon>
        <taxon>Ecdysozoa</taxon>
        <taxon>Nematoda</taxon>
        <taxon>Chromadorea</taxon>
        <taxon>Rhabditida</taxon>
        <taxon>Spirurina</taxon>
        <taxon>Ascaridomorpha</taxon>
        <taxon>Ascaridoidea</taxon>
        <taxon>Anisakidae</taxon>
        <taxon>Anisakis</taxon>
        <taxon>Anisakis simplex complex</taxon>
    </lineage>
</organism>
<evidence type="ECO:0000259" key="2">
    <source>
        <dbReference type="Pfam" id="PF02520"/>
    </source>
</evidence>
<dbReference type="InterPro" id="IPR052823">
    <property type="entry name" value="SXP/RAL-2_related"/>
</dbReference>
<dbReference type="Pfam" id="PF02520">
    <property type="entry name" value="ANIS5_cation-bd"/>
    <property type="match status" value="1"/>
</dbReference>
<feature type="chain" id="PRO_5005657641" evidence="1">
    <location>
        <begin position="31"/>
        <end position="179"/>
    </location>
</feature>
<evidence type="ECO:0000256" key="1">
    <source>
        <dbReference type="SAM" id="SignalP"/>
    </source>
</evidence>
<dbReference type="PANTHER" id="PTHR21593:SF36">
    <property type="entry name" value="DUF148 DOMAIN-CONTAINING PROTEIN-RELATED"/>
    <property type="match status" value="1"/>
</dbReference>
<evidence type="ECO:0000313" key="3">
    <source>
        <dbReference type="WBParaSite" id="ASIM_0000255801-mRNA-1"/>
    </source>
</evidence>